<comment type="similarity">
    <text evidence="1">Belongs to the ABC transporter superfamily.</text>
</comment>
<dbReference type="InterPro" id="IPR003593">
    <property type="entry name" value="AAA+_ATPase"/>
</dbReference>
<dbReference type="CDD" id="cd03230">
    <property type="entry name" value="ABC_DR_subfamily_A"/>
    <property type="match status" value="1"/>
</dbReference>
<keyword evidence="2" id="KW-0813">Transport</keyword>
<evidence type="ECO:0000256" key="2">
    <source>
        <dbReference type="ARBA" id="ARBA00022448"/>
    </source>
</evidence>
<organism evidence="5">
    <name type="scientific">Streptococcus suis</name>
    <dbReference type="NCBI Taxonomy" id="1307"/>
    <lineage>
        <taxon>Bacteria</taxon>
        <taxon>Bacillati</taxon>
        <taxon>Bacillota</taxon>
        <taxon>Bacilli</taxon>
        <taxon>Lactobacillales</taxon>
        <taxon>Streptococcaceae</taxon>
        <taxon>Streptococcus</taxon>
    </lineage>
</organism>
<name>A0A1X9I1W1_STRSU</name>
<evidence type="ECO:0000256" key="1">
    <source>
        <dbReference type="ARBA" id="ARBA00005417"/>
    </source>
</evidence>
<dbReference type="GO" id="GO:0016887">
    <property type="term" value="F:ATP hydrolysis activity"/>
    <property type="evidence" value="ECO:0007669"/>
    <property type="project" value="InterPro"/>
</dbReference>
<dbReference type="PANTHER" id="PTHR42711:SF5">
    <property type="entry name" value="ABC TRANSPORTER ATP-BINDING PROTEIN NATA"/>
    <property type="match status" value="1"/>
</dbReference>
<accession>A0A1X9I1W1</accession>
<keyword evidence="3" id="KW-0547">Nucleotide-binding</keyword>
<keyword evidence="4 5" id="KW-0067">ATP-binding</keyword>
<dbReference type="SUPFAM" id="SSF52540">
    <property type="entry name" value="P-loop containing nucleoside triphosphate hydrolases"/>
    <property type="match status" value="1"/>
</dbReference>
<dbReference type="InterPro" id="IPR050763">
    <property type="entry name" value="ABC_transporter_ATP-binding"/>
</dbReference>
<evidence type="ECO:0000256" key="3">
    <source>
        <dbReference type="ARBA" id="ARBA00022741"/>
    </source>
</evidence>
<dbReference type="InterPro" id="IPR027417">
    <property type="entry name" value="P-loop_NTPase"/>
</dbReference>
<reference evidence="5" key="1">
    <citation type="journal article" date="2016" name="Front. Cell. Infect. Microbiol.">
        <title>Evolution and Diversity of the Antimicrobial Resistance Associated Mobilome in Streptococcus suis: A Probable Mobile Genetic Elements Reservoir for Other Streptococci.</title>
        <authorList>
            <person name="Huang J."/>
            <person name="Ma J."/>
            <person name="Shang K."/>
            <person name="Hu X."/>
            <person name="Liang Y."/>
            <person name="Li D."/>
            <person name="Wu Z."/>
            <person name="Dai L."/>
            <person name="Chen L."/>
            <person name="Wang L."/>
        </authorList>
    </citation>
    <scope>NUCLEOTIDE SEQUENCE</scope>
    <source>
        <strain evidence="5">LP081102</strain>
    </source>
</reference>
<proteinExistence type="inferred from homology"/>
<protein>
    <submittedName>
        <fullName evidence="5">ABC transporter, ATP-binding protein</fullName>
    </submittedName>
</protein>
<evidence type="ECO:0000256" key="4">
    <source>
        <dbReference type="ARBA" id="ARBA00022840"/>
    </source>
</evidence>
<dbReference type="GO" id="GO:0005524">
    <property type="term" value="F:ATP binding"/>
    <property type="evidence" value="ECO:0007669"/>
    <property type="project" value="UniProtKB-KW"/>
</dbReference>
<dbReference type="Gene3D" id="3.40.50.300">
    <property type="entry name" value="P-loop containing nucleotide triphosphate hydrolases"/>
    <property type="match status" value="1"/>
</dbReference>
<dbReference type="PROSITE" id="PS50893">
    <property type="entry name" value="ABC_TRANSPORTER_2"/>
    <property type="match status" value="1"/>
</dbReference>
<dbReference type="AlphaFoldDB" id="A0A1X9I1W1"/>
<dbReference type="Pfam" id="PF00005">
    <property type="entry name" value="ABC_tran"/>
    <property type="match status" value="1"/>
</dbReference>
<sequence length="306" mass="35185">MIKIENFCFSYRETAIFESVSTTLNNGDIVGLVGKNGTGKSTLLKILSTSLLPRNYKRGTILINQLDIKQDRHKIKQFVQYISGGERGLYYNLTGYENLELYCYLNKVKEDRKKKIIDALSFMGLEKFANIKVSKYSLGMKQRLHLCKMFLVEASILLLDEPTNGLDSEIVDMVEKAIKQKSENGTCIIFTSHRMEEIITLSTKVLLITSKKLEEFEAGSLSNLIGERAYFTEVTFFKEPELDFLENIKEFLECGSGKKITVNLPLNELTKILPQNIFPMIMSIRQIENFEWYYSKIKSAKSRRNV</sequence>
<evidence type="ECO:0000313" key="5">
    <source>
        <dbReference type="EMBL" id="ANJ64229.1"/>
    </source>
</evidence>
<dbReference type="EMBL" id="KX077885">
    <property type="protein sequence ID" value="ANJ64229.1"/>
    <property type="molecule type" value="Genomic_DNA"/>
</dbReference>
<dbReference type="SMART" id="SM00382">
    <property type="entry name" value="AAA"/>
    <property type="match status" value="1"/>
</dbReference>
<dbReference type="RefSeq" id="WP_014636604.1">
    <property type="nucleotide sequence ID" value="NZ_BCBY01000009.1"/>
</dbReference>
<dbReference type="InterPro" id="IPR003439">
    <property type="entry name" value="ABC_transporter-like_ATP-bd"/>
</dbReference>
<dbReference type="PANTHER" id="PTHR42711">
    <property type="entry name" value="ABC TRANSPORTER ATP-BINDING PROTEIN"/>
    <property type="match status" value="1"/>
</dbReference>